<feature type="transmembrane region" description="Helical" evidence="1">
    <location>
        <begin position="20"/>
        <end position="39"/>
    </location>
</feature>
<evidence type="ECO:0000256" key="1">
    <source>
        <dbReference type="SAM" id="Phobius"/>
    </source>
</evidence>
<organism evidence="2 3">
    <name type="scientific">Clunio marinus</name>
    <dbReference type="NCBI Taxonomy" id="568069"/>
    <lineage>
        <taxon>Eukaryota</taxon>
        <taxon>Metazoa</taxon>
        <taxon>Ecdysozoa</taxon>
        <taxon>Arthropoda</taxon>
        <taxon>Hexapoda</taxon>
        <taxon>Insecta</taxon>
        <taxon>Pterygota</taxon>
        <taxon>Neoptera</taxon>
        <taxon>Endopterygota</taxon>
        <taxon>Diptera</taxon>
        <taxon>Nematocera</taxon>
        <taxon>Chironomoidea</taxon>
        <taxon>Chironomidae</taxon>
        <taxon>Clunio</taxon>
    </lineage>
</organism>
<proteinExistence type="predicted"/>
<dbReference type="AlphaFoldDB" id="A0A1J1HJP6"/>
<sequence>MRDHLEALLVFGVMIKQTHHKSFVFMRVWFGLVLFFAFAKENIQEKKCLPRILEENENIC</sequence>
<protein>
    <submittedName>
        <fullName evidence="2">CLUMA_CG000527, isoform A</fullName>
    </submittedName>
</protein>
<keyword evidence="1" id="KW-0812">Transmembrane</keyword>
<accession>A0A1J1HJP6</accession>
<evidence type="ECO:0000313" key="3">
    <source>
        <dbReference type="Proteomes" id="UP000183832"/>
    </source>
</evidence>
<keyword evidence="1" id="KW-0472">Membrane</keyword>
<keyword evidence="1" id="KW-1133">Transmembrane helix</keyword>
<evidence type="ECO:0000313" key="2">
    <source>
        <dbReference type="EMBL" id="CRK86694.1"/>
    </source>
</evidence>
<name>A0A1J1HJP6_9DIPT</name>
<keyword evidence="3" id="KW-1185">Reference proteome</keyword>
<gene>
    <name evidence="2" type="ORF">CLUMA_CG000527</name>
</gene>
<reference evidence="2 3" key="1">
    <citation type="submission" date="2015-04" db="EMBL/GenBank/DDBJ databases">
        <authorList>
            <person name="Syromyatnikov M.Y."/>
            <person name="Popov V.N."/>
        </authorList>
    </citation>
    <scope>NUCLEOTIDE SEQUENCE [LARGE SCALE GENOMIC DNA]</scope>
</reference>
<dbReference type="EMBL" id="CVRI01000002">
    <property type="protein sequence ID" value="CRK86694.1"/>
    <property type="molecule type" value="Genomic_DNA"/>
</dbReference>
<dbReference type="Proteomes" id="UP000183832">
    <property type="component" value="Unassembled WGS sequence"/>
</dbReference>